<sequence>MGHLIDKGGYLSFRERVLRDVTLNPEAMVAERIYWAEDESVARLHLKSVR</sequence>
<gene>
    <name evidence="1" type="ORF">FKO60_22940</name>
</gene>
<dbReference type="AlphaFoldDB" id="A0A400V6E6"/>
<organism evidence="1 2">
    <name type="scientific">Escherichia coli</name>
    <dbReference type="NCBI Taxonomy" id="562"/>
    <lineage>
        <taxon>Bacteria</taxon>
        <taxon>Pseudomonadati</taxon>
        <taxon>Pseudomonadota</taxon>
        <taxon>Gammaproteobacteria</taxon>
        <taxon>Enterobacterales</taxon>
        <taxon>Enterobacteriaceae</taxon>
        <taxon>Escherichia</taxon>
    </lineage>
</organism>
<reference evidence="1 2" key="1">
    <citation type="submission" date="2019-06" db="EMBL/GenBank/DDBJ databases">
        <title>The presence and diversity of blaCTX-M among Escherichia coli from urban wastewater and feedlot cattle, in Alberta, Canada.</title>
        <authorList>
            <person name="Cormier A.C."/>
            <person name="Chalmer G."/>
            <person name="Cook S.R."/>
            <person name="Zaheer R."/>
            <person name="Hannon S.J."/>
            <person name="Booker C.W."/>
            <person name="Read R."/>
            <person name="Gow S.P."/>
            <person name="Mcallister T.A."/>
            <person name="Boerlin P."/>
        </authorList>
    </citation>
    <scope>NUCLEOTIDE SEQUENCE [LARGE SCALE GENOMIC DNA]</scope>
    <source>
        <strain evidence="1 2">347</strain>
    </source>
</reference>
<comment type="caution">
    <text evidence="1">The sequence shown here is derived from an EMBL/GenBank/DDBJ whole genome shotgun (WGS) entry which is preliminary data.</text>
</comment>
<dbReference type="Proteomes" id="UP000324120">
    <property type="component" value="Unassembled WGS sequence"/>
</dbReference>
<protein>
    <submittedName>
        <fullName evidence="1">Anaerobic sulfite reductase subunit C</fullName>
    </submittedName>
</protein>
<accession>A0A400V6E6</accession>
<evidence type="ECO:0000313" key="2">
    <source>
        <dbReference type="Proteomes" id="UP000324120"/>
    </source>
</evidence>
<evidence type="ECO:0000313" key="1">
    <source>
        <dbReference type="EMBL" id="TZE43218.1"/>
    </source>
</evidence>
<proteinExistence type="predicted"/>
<dbReference type="EMBL" id="VHKY01000029">
    <property type="protein sequence ID" value="TZE43218.1"/>
    <property type="molecule type" value="Genomic_DNA"/>
</dbReference>
<name>A0A400V6E6_ECOLX</name>